<feature type="compositionally biased region" description="Basic and acidic residues" evidence="1">
    <location>
        <begin position="725"/>
        <end position="736"/>
    </location>
</feature>
<evidence type="ECO:0000313" key="3">
    <source>
        <dbReference type="Proteomes" id="UP000772434"/>
    </source>
</evidence>
<evidence type="ECO:0000256" key="1">
    <source>
        <dbReference type="SAM" id="MobiDB-lite"/>
    </source>
</evidence>
<dbReference type="Pfam" id="PF07093">
    <property type="entry name" value="SGT1"/>
    <property type="match status" value="1"/>
</dbReference>
<keyword evidence="3" id="KW-1185">Reference proteome</keyword>
<feature type="region of interest" description="Disordered" evidence="1">
    <location>
        <begin position="147"/>
        <end position="168"/>
    </location>
</feature>
<feature type="region of interest" description="Disordered" evidence="1">
    <location>
        <begin position="664"/>
        <end position="750"/>
    </location>
</feature>
<feature type="compositionally biased region" description="Polar residues" evidence="1">
    <location>
        <begin position="713"/>
        <end position="722"/>
    </location>
</feature>
<accession>A0A9P5UD29</accession>
<sequence>MEIFNNIPTISEDTLQYAIFLPPELADHASATTLATCIQTHTENILPSDFIWHRDAFEIRMEKKYMLEGRMRVGDCVDDEWCTVWLLKEISSKWDIAISVSDSDGQFLLIEAAEALPRWVKPTNSENRVWIHSSRLHLIDISHVSATSKKPRPRQSFPHGNLSDDEEEAEMEDFLAVEDALRLVRDPHISTFASTTVEQVVWNRIAEYPAAARQHVHATKAYIPLDIAKALSSNPSLIQKAVEAFYTRDGGQLRAAHRMSRFPPHTFVPATVKMTRTAYAQLAGQKFYPPKIFGRWNEREGTREWRWRDVGMKIAVGFEILYQENKGRSSMNTSAAGLRASDEARKDALRRNPEYNTYIQNLLTTDYFKGELQGSQLWNQLEDKAADIFVNTRKQDSAVRPSFTTLINSAISLAPDEFTPSIADEDSDEWLNIDADHFEEMLQGNSHKNRQSDAMNVDGTLAQDAASTQASQLRDLASKVEEFIEGEGDVEGARFADEMFSDEEMDDGDDDSDSDVDQAEDDPEARQAAMDNLVPKLDPSEYGKMPASFHSNSQRIAPSIADNENDSEKVKTSQEGSSKPARQPILPRDTYDGVDSDDETDEENLDEDSESEEDKPQVVGDIEVDMGEEEDEFLEFSRQALGISDSQWKEIIEERKTRGAFVPNIVSPPIELPTVEKPPERSTDGAGGQFANPNLDSFEAVMKAMEAELHRSGSGSANKPPSTTTKDKGKNKEKGKTKAVSFADDDSDEDMDIEAAMDAELKTVLERGEDVDEDGLGDANIDYNLIKNFLESFKSQGGLSGPVGNLAGRLQPGWQLPKDG</sequence>
<comment type="caution">
    <text evidence="2">The sequence shown here is derived from an EMBL/GenBank/DDBJ whole genome shotgun (WGS) entry which is preliminary data.</text>
</comment>
<feature type="region of interest" description="Disordered" evidence="1">
    <location>
        <begin position="502"/>
        <end position="618"/>
    </location>
</feature>
<protein>
    <submittedName>
        <fullName evidence="2">SGT1 protein-domain-containing protein</fullName>
    </submittedName>
</protein>
<evidence type="ECO:0000313" key="2">
    <source>
        <dbReference type="EMBL" id="KAF9073788.1"/>
    </source>
</evidence>
<dbReference type="InterPro" id="IPR010770">
    <property type="entry name" value="Ecd"/>
</dbReference>
<dbReference type="PANTHER" id="PTHR13060">
    <property type="entry name" value="SGT1 PROTEIN HSGT1 SUPPRESSOR OF GCR2"/>
    <property type="match status" value="1"/>
</dbReference>
<dbReference type="AlphaFoldDB" id="A0A9P5UD29"/>
<dbReference type="OrthoDB" id="27237at2759"/>
<organism evidence="2 3">
    <name type="scientific">Rhodocollybia butyracea</name>
    <dbReference type="NCBI Taxonomy" id="206335"/>
    <lineage>
        <taxon>Eukaryota</taxon>
        <taxon>Fungi</taxon>
        <taxon>Dikarya</taxon>
        <taxon>Basidiomycota</taxon>
        <taxon>Agaricomycotina</taxon>
        <taxon>Agaricomycetes</taxon>
        <taxon>Agaricomycetidae</taxon>
        <taxon>Agaricales</taxon>
        <taxon>Marasmiineae</taxon>
        <taxon>Omphalotaceae</taxon>
        <taxon>Rhodocollybia</taxon>
    </lineage>
</organism>
<dbReference type="PANTHER" id="PTHR13060:SF0">
    <property type="entry name" value="PROTEIN ECDYSONELESS HOMOLOG"/>
    <property type="match status" value="1"/>
</dbReference>
<dbReference type="Proteomes" id="UP000772434">
    <property type="component" value="Unassembled WGS sequence"/>
</dbReference>
<proteinExistence type="predicted"/>
<feature type="compositionally biased region" description="Acidic residues" evidence="1">
    <location>
        <begin position="502"/>
        <end position="523"/>
    </location>
</feature>
<name>A0A9P5UD29_9AGAR</name>
<feature type="compositionally biased region" description="Acidic residues" evidence="1">
    <location>
        <begin position="592"/>
        <end position="613"/>
    </location>
</feature>
<dbReference type="GO" id="GO:0005634">
    <property type="term" value="C:nucleus"/>
    <property type="evidence" value="ECO:0007669"/>
    <property type="project" value="TreeGrafter"/>
</dbReference>
<gene>
    <name evidence="2" type="ORF">BDP27DRAFT_1318157</name>
</gene>
<reference evidence="2" key="1">
    <citation type="submission" date="2020-11" db="EMBL/GenBank/DDBJ databases">
        <authorList>
            <consortium name="DOE Joint Genome Institute"/>
            <person name="Ahrendt S."/>
            <person name="Riley R."/>
            <person name="Andreopoulos W."/>
            <person name="Labutti K."/>
            <person name="Pangilinan J."/>
            <person name="Ruiz-Duenas F.J."/>
            <person name="Barrasa J.M."/>
            <person name="Sanchez-Garcia M."/>
            <person name="Camarero S."/>
            <person name="Miyauchi S."/>
            <person name="Serrano A."/>
            <person name="Linde D."/>
            <person name="Babiker R."/>
            <person name="Drula E."/>
            <person name="Ayuso-Fernandez I."/>
            <person name="Pacheco R."/>
            <person name="Padilla G."/>
            <person name="Ferreira P."/>
            <person name="Barriuso J."/>
            <person name="Kellner H."/>
            <person name="Castanera R."/>
            <person name="Alfaro M."/>
            <person name="Ramirez L."/>
            <person name="Pisabarro A.G."/>
            <person name="Kuo A."/>
            <person name="Tritt A."/>
            <person name="Lipzen A."/>
            <person name="He G."/>
            <person name="Yan M."/>
            <person name="Ng V."/>
            <person name="Cullen D."/>
            <person name="Martin F."/>
            <person name="Rosso M.-N."/>
            <person name="Henrissat B."/>
            <person name="Hibbett D."/>
            <person name="Martinez A.T."/>
            <person name="Grigoriev I.V."/>
        </authorList>
    </citation>
    <scope>NUCLEOTIDE SEQUENCE</scope>
    <source>
        <strain evidence="2">AH 40177</strain>
    </source>
</reference>
<dbReference type="EMBL" id="JADNRY010000016">
    <property type="protein sequence ID" value="KAF9073788.1"/>
    <property type="molecule type" value="Genomic_DNA"/>
</dbReference>